<gene>
    <name evidence="1" type="ORF">L210DRAFT_3587949</name>
</gene>
<name>A0AAD4BA96_BOLED</name>
<reference evidence="1" key="1">
    <citation type="submission" date="2019-10" db="EMBL/GenBank/DDBJ databases">
        <authorList>
            <consortium name="DOE Joint Genome Institute"/>
            <person name="Kuo A."/>
            <person name="Miyauchi S."/>
            <person name="Kiss E."/>
            <person name="Drula E."/>
            <person name="Kohler A."/>
            <person name="Sanchez-Garcia M."/>
            <person name="Andreopoulos B."/>
            <person name="Barry K.W."/>
            <person name="Bonito G."/>
            <person name="Buee M."/>
            <person name="Carver A."/>
            <person name="Chen C."/>
            <person name="Cichocki N."/>
            <person name="Clum A."/>
            <person name="Culley D."/>
            <person name="Crous P.W."/>
            <person name="Fauchery L."/>
            <person name="Girlanda M."/>
            <person name="Hayes R."/>
            <person name="Keri Z."/>
            <person name="LaButti K."/>
            <person name="Lipzen A."/>
            <person name="Lombard V."/>
            <person name="Magnuson J."/>
            <person name="Maillard F."/>
            <person name="Morin E."/>
            <person name="Murat C."/>
            <person name="Nolan M."/>
            <person name="Ohm R."/>
            <person name="Pangilinan J."/>
            <person name="Pereira M."/>
            <person name="Perotto S."/>
            <person name="Peter M."/>
            <person name="Riley R."/>
            <person name="Sitrit Y."/>
            <person name="Stielow B."/>
            <person name="Szollosi G."/>
            <person name="Zifcakova L."/>
            <person name="Stursova M."/>
            <person name="Spatafora J.W."/>
            <person name="Tedersoo L."/>
            <person name="Vaario L.-M."/>
            <person name="Yamada A."/>
            <person name="Yan M."/>
            <person name="Wang P."/>
            <person name="Xu J."/>
            <person name="Bruns T."/>
            <person name="Baldrian P."/>
            <person name="Vilgalys R."/>
            <person name="Henrissat B."/>
            <person name="Grigoriev I.V."/>
            <person name="Hibbett D."/>
            <person name="Nagy L.G."/>
            <person name="Martin F.M."/>
        </authorList>
    </citation>
    <scope>NUCLEOTIDE SEQUENCE</scope>
    <source>
        <strain evidence="1">BED1</strain>
    </source>
</reference>
<sequence>MNFLQTFRSSKRELFHTLSQSPFLKLPTLEVKQPSLILPDHHYQRPYPKAGGVAVEQASAKKLLKMHPPVPLPRSAKRRGYYGWAMV</sequence>
<organism evidence="1 2">
    <name type="scientific">Boletus edulis BED1</name>
    <dbReference type="NCBI Taxonomy" id="1328754"/>
    <lineage>
        <taxon>Eukaryota</taxon>
        <taxon>Fungi</taxon>
        <taxon>Dikarya</taxon>
        <taxon>Basidiomycota</taxon>
        <taxon>Agaricomycotina</taxon>
        <taxon>Agaricomycetes</taxon>
        <taxon>Agaricomycetidae</taxon>
        <taxon>Boletales</taxon>
        <taxon>Boletineae</taxon>
        <taxon>Boletaceae</taxon>
        <taxon>Boletoideae</taxon>
        <taxon>Boletus</taxon>
    </lineage>
</organism>
<proteinExistence type="predicted"/>
<dbReference type="Proteomes" id="UP001194468">
    <property type="component" value="Unassembled WGS sequence"/>
</dbReference>
<dbReference type="AlphaFoldDB" id="A0AAD4BA96"/>
<comment type="caution">
    <text evidence="1">The sequence shown here is derived from an EMBL/GenBank/DDBJ whole genome shotgun (WGS) entry which is preliminary data.</text>
</comment>
<evidence type="ECO:0000313" key="1">
    <source>
        <dbReference type="EMBL" id="KAF8415138.1"/>
    </source>
</evidence>
<dbReference type="EMBL" id="WHUW01000369">
    <property type="protein sequence ID" value="KAF8415138.1"/>
    <property type="molecule type" value="Genomic_DNA"/>
</dbReference>
<evidence type="ECO:0000313" key="2">
    <source>
        <dbReference type="Proteomes" id="UP001194468"/>
    </source>
</evidence>
<keyword evidence="2" id="KW-1185">Reference proteome</keyword>
<accession>A0AAD4BA96</accession>
<feature type="non-terminal residue" evidence="1">
    <location>
        <position position="1"/>
    </location>
</feature>
<protein>
    <submittedName>
        <fullName evidence="1">Uncharacterized protein</fullName>
    </submittedName>
</protein>
<reference evidence="1" key="2">
    <citation type="journal article" date="2020" name="Nat. Commun.">
        <title>Large-scale genome sequencing of mycorrhizal fungi provides insights into the early evolution of symbiotic traits.</title>
        <authorList>
            <person name="Miyauchi S."/>
            <person name="Kiss E."/>
            <person name="Kuo A."/>
            <person name="Drula E."/>
            <person name="Kohler A."/>
            <person name="Sanchez-Garcia M."/>
            <person name="Morin E."/>
            <person name="Andreopoulos B."/>
            <person name="Barry K.W."/>
            <person name="Bonito G."/>
            <person name="Buee M."/>
            <person name="Carver A."/>
            <person name="Chen C."/>
            <person name="Cichocki N."/>
            <person name="Clum A."/>
            <person name="Culley D."/>
            <person name="Crous P.W."/>
            <person name="Fauchery L."/>
            <person name="Girlanda M."/>
            <person name="Hayes R.D."/>
            <person name="Keri Z."/>
            <person name="LaButti K."/>
            <person name="Lipzen A."/>
            <person name="Lombard V."/>
            <person name="Magnuson J."/>
            <person name="Maillard F."/>
            <person name="Murat C."/>
            <person name="Nolan M."/>
            <person name="Ohm R.A."/>
            <person name="Pangilinan J."/>
            <person name="Pereira M.F."/>
            <person name="Perotto S."/>
            <person name="Peter M."/>
            <person name="Pfister S."/>
            <person name="Riley R."/>
            <person name="Sitrit Y."/>
            <person name="Stielow J.B."/>
            <person name="Szollosi G."/>
            <person name="Zifcakova L."/>
            <person name="Stursova M."/>
            <person name="Spatafora J.W."/>
            <person name="Tedersoo L."/>
            <person name="Vaario L.M."/>
            <person name="Yamada A."/>
            <person name="Yan M."/>
            <person name="Wang P."/>
            <person name="Xu J."/>
            <person name="Bruns T."/>
            <person name="Baldrian P."/>
            <person name="Vilgalys R."/>
            <person name="Dunand C."/>
            <person name="Henrissat B."/>
            <person name="Grigoriev I.V."/>
            <person name="Hibbett D."/>
            <person name="Nagy L.G."/>
            <person name="Martin F.M."/>
        </authorList>
    </citation>
    <scope>NUCLEOTIDE SEQUENCE</scope>
    <source>
        <strain evidence="1">BED1</strain>
    </source>
</reference>